<evidence type="ECO:0000256" key="4">
    <source>
        <dbReference type="ARBA" id="ARBA00022982"/>
    </source>
</evidence>
<reference evidence="11" key="2">
    <citation type="submission" date="2019-04" db="EMBL/GenBank/DDBJ databases">
        <authorList>
            <person name="Pasella M."/>
        </authorList>
    </citation>
    <scope>NUCLEOTIDE SEQUENCE</scope>
    <source>
        <strain evidence="11">VRM320</strain>
    </source>
</reference>
<evidence type="ECO:0000256" key="3">
    <source>
        <dbReference type="ARBA" id="ARBA00022692"/>
    </source>
</evidence>
<dbReference type="GO" id="GO:0009055">
    <property type="term" value="F:electron transfer activity"/>
    <property type="evidence" value="ECO:0007669"/>
    <property type="project" value="InterPro"/>
</dbReference>
<proteinExistence type="inferred from homology"/>
<accession>A0A4D6WSD7</accession>
<evidence type="ECO:0000256" key="9">
    <source>
        <dbReference type="ARBA" id="ARBA00025834"/>
    </source>
</evidence>
<dbReference type="GO" id="GO:0009512">
    <property type="term" value="C:cytochrome b6f complex"/>
    <property type="evidence" value="ECO:0007669"/>
    <property type="project" value="InterPro"/>
</dbReference>
<gene>
    <name evidence="10 11" type="primary">petL</name>
</gene>
<evidence type="ECO:0000313" key="11">
    <source>
        <dbReference type="EMBL" id="QCI06286.1"/>
    </source>
</evidence>
<evidence type="ECO:0000256" key="2">
    <source>
        <dbReference type="ARBA" id="ARBA00022448"/>
    </source>
</evidence>
<evidence type="ECO:0000256" key="1">
    <source>
        <dbReference type="ARBA" id="ARBA00004167"/>
    </source>
</evidence>
<dbReference type="GO" id="GO:0015979">
    <property type="term" value="P:photosynthesis"/>
    <property type="evidence" value="ECO:0007669"/>
    <property type="project" value="UniProtKB-KW"/>
</dbReference>
<feature type="transmembrane region" description="Helical" evidence="10">
    <location>
        <begin position="6"/>
        <end position="25"/>
    </location>
</feature>
<keyword evidence="6 10" id="KW-0793">Thylakoid</keyword>
<comment type="subcellular location">
    <subcellularLocation>
        <location evidence="10">Cellular thylakoid membrane</location>
        <topology evidence="10">Single-pass membrane protein</topology>
    </subcellularLocation>
    <subcellularLocation>
        <location evidence="1">Membrane</location>
        <topology evidence="1">Single-pass membrane protein</topology>
    </subcellularLocation>
</comment>
<evidence type="ECO:0000256" key="7">
    <source>
        <dbReference type="ARBA" id="ARBA00023136"/>
    </source>
</evidence>
<keyword evidence="7 10" id="KW-0472">Membrane</keyword>
<sequence>MSIIISYLLFIGIFTGLALSLFYGLQAIKLI</sequence>
<geneLocation type="plastid" evidence="11"/>
<reference evidence="11" key="1">
    <citation type="journal article" date="2019" name="Mol. Phylogenet. Evol.">
        <title>Morphological evolution and classification of the red algal order Ceramiales inferred using plastid phylogenomics.</title>
        <authorList>
            <person name="Diaz-Tapia P."/>
            <person name="Pasella M.M."/>
            <person name="Verbruggen H."/>
            <person name="Maggs C.A."/>
        </authorList>
    </citation>
    <scope>NUCLEOTIDE SEQUENCE</scope>
    <source>
        <strain evidence="11">VRM320</strain>
    </source>
</reference>
<keyword evidence="11" id="KW-0934">Plastid</keyword>
<evidence type="ECO:0000256" key="8">
    <source>
        <dbReference type="ARBA" id="ARBA00025197"/>
    </source>
</evidence>
<keyword evidence="3 10" id="KW-0812">Transmembrane</keyword>
<evidence type="ECO:0000256" key="6">
    <source>
        <dbReference type="ARBA" id="ARBA00023078"/>
    </source>
</evidence>
<evidence type="ECO:0000256" key="5">
    <source>
        <dbReference type="ARBA" id="ARBA00022989"/>
    </source>
</evidence>
<keyword evidence="2 10" id="KW-0813">Transport</keyword>
<dbReference type="InterPro" id="IPR007802">
    <property type="entry name" value="Cyt_b6/f_cplx_su6"/>
</dbReference>
<keyword evidence="10" id="KW-0602">Photosynthesis</keyword>
<organism evidence="11">
    <name type="scientific">Dicranema revolutum</name>
    <dbReference type="NCBI Taxonomy" id="239144"/>
    <lineage>
        <taxon>Eukaryota</taxon>
        <taxon>Rhodophyta</taxon>
        <taxon>Florideophyceae</taxon>
        <taxon>Rhodymeniophycidae</taxon>
        <taxon>Gigartinales</taxon>
        <taxon>Dicranemataceae</taxon>
        <taxon>Dicranema</taxon>
    </lineage>
</organism>
<comment type="function">
    <text evidence="8 10">Component of the cytochrome b6-f complex, which mediates electron transfer between photosystem II (PSII) and photosystem I (PSI), cyclic electron flow around PSI, and state transitions. PetL is important for photoautotrophic growth as well as for electron transfer efficiency and stability of the cytochrome b6-f complex.</text>
</comment>
<dbReference type="Pfam" id="PF05115">
    <property type="entry name" value="PetL"/>
    <property type="match status" value="1"/>
</dbReference>
<dbReference type="HAMAP" id="MF_00433">
    <property type="entry name" value="Cytb6_f_PetL"/>
    <property type="match status" value="1"/>
</dbReference>
<keyword evidence="4 10" id="KW-0249">Electron transport</keyword>
<name>A0A4D6WSD7_9FLOR</name>
<evidence type="ECO:0000256" key="10">
    <source>
        <dbReference type="HAMAP-Rule" id="MF_00433"/>
    </source>
</evidence>
<comment type="subunit">
    <text evidence="9 10">The 4 large subunits of the cytochrome b6-f complex are cytochrome b6, subunit IV (17 kDa polypeptide, PetD), cytochrome f and the Rieske protein, while the 4 small subunits are PetG, PetL, PetM and PetN. The complex functions as a dimer.</text>
</comment>
<dbReference type="EMBL" id="MK814651">
    <property type="protein sequence ID" value="QCI06286.1"/>
    <property type="molecule type" value="Genomic_DNA"/>
</dbReference>
<keyword evidence="5 10" id="KW-1133">Transmembrane helix</keyword>
<dbReference type="AlphaFoldDB" id="A0A4D6WSD7"/>
<dbReference type="GO" id="GO:0042651">
    <property type="term" value="C:thylakoid membrane"/>
    <property type="evidence" value="ECO:0007669"/>
    <property type="project" value="UniProtKB-UniRule"/>
</dbReference>
<comment type="similarity">
    <text evidence="10">Belongs to the PetL family.</text>
</comment>
<protein>
    <recommendedName>
        <fullName evidence="10">Cytochrome b6-f complex subunit 6</fullName>
    </recommendedName>
    <alternativeName>
        <fullName evidence="10">Cytochrome b6-f complex subunit PetL</fullName>
    </alternativeName>
    <alternativeName>
        <fullName evidence="10">Cytochrome b6-f complex subunit VI</fullName>
    </alternativeName>
</protein>